<sequence>MTTLPFRHQRADGGVSARFAAAPAGARPEVLAQSAPLRLLLPDAEPGECSIAALLNTGGGLAGGDAVRVALTLAPGARLTLATAAAEKVYRSLGPATRVENHLEAGDGAALEWIPQETILFDGASLQRRTEIALAATSRLLALEMLVFGRAAGGEVIRRLHLRDTWRLRRDGRLLWAEALRLDGPDRLADPLGFGGAGAMATLLLAGPGAESLLPTLRESLPDGVRAGATKPAPGLVLARFLGEAGAVRAAIAGILPMLRAELLGQPHTLPRLWTN</sequence>
<accession>A0ABT3NVW5</accession>
<dbReference type="EMBL" id="JAPFQI010000008">
    <property type="protein sequence ID" value="MCW8086328.1"/>
    <property type="molecule type" value="Genomic_DNA"/>
</dbReference>
<evidence type="ECO:0000313" key="5">
    <source>
        <dbReference type="Proteomes" id="UP001526430"/>
    </source>
</evidence>
<name>A0ABT3NVW5_9PROT</name>
<keyword evidence="5" id="KW-1185">Reference proteome</keyword>
<keyword evidence="2 3" id="KW-0143">Chaperone</keyword>
<keyword evidence="3" id="KW-0996">Nickel insertion</keyword>
<comment type="subcellular location">
    <subcellularLocation>
        <location evidence="3">Cytoplasm</location>
    </subcellularLocation>
</comment>
<comment type="function">
    <text evidence="3">Required for maturation of urease via the functional incorporation of the urease nickel metallocenter.</text>
</comment>
<comment type="similarity">
    <text evidence="1 3">Belongs to the UreD family.</text>
</comment>
<dbReference type="InterPro" id="IPR002669">
    <property type="entry name" value="UreD"/>
</dbReference>
<dbReference type="HAMAP" id="MF_01384">
    <property type="entry name" value="UreD"/>
    <property type="match status" value="1"/>
</dbReference>
<reference evidence="4 5" key="1">
    <citation type="submission" date="2022-10" db="EMBL/GenBank/DDBJ databases">
        <title>Roseococcus glaciei nov., sp. nov., isolated from glacier.</title>
        <authorList>
            <person name="Liu Q."/>
            <person name="Xin Y.-H."/>
        </authorList>
    </citation>
    <scope>NUCLEOTIDE SEQUENCE [LARGE SCALE GENOMIC DNA]</scope>
    <source>
        <strain evidence="4 5">MDT2-1-1</strain>
    </source>
</reference>
<evidence type="ECO:0000313" key="4">
    <source>
        <dbReference type="EMBL" id="MCW8086328.1"/>
    </source>
</evidence>
<dbReference type="PANTHER" id="PTHR33643">
    <property type="entry name" value="UREASE ACCESSORY PROTEIN D"/>
    <property type="match status" value="1"/>
</dbReference>
<protein>
    <recommendedName>
        <fullName evidence="3">Urease accessory protein UreD</fullName>
    </recommendedName>
</protein>
<proteinExistence type="inferred from homology"/>
<gene>
    <name evidence="3" type="primary">ureD</name>
    <name evidence="4" type="ORF">OF850_11865</name>
</gene>
<evidence type="ECO:0000256" key="2">
    <source>
        <dbReference type="ARBA" id="ARBA00023186"/>
    </source>
</evidence>
<organism evidence="4 5">
    <name type="scientific">Sabulicella glaciei</name>
    <dbReference type="NCBI Taxonomy" id="2984948"/>
    <lineage>
        <taxon>Bacteria</taxon>
        <taxon>Pseudomonadati</taxon>
        <taxon>Pseudomonadota</taxon>
        <taxon>Alphaproteobacteria</taxon>
        <taxon>Acetobacterales</taxon>
        <taxon>Acetobacteraceae</taxon>
        <taxon>Sabulicella</taxon>
    </lineage>
</organism>
<keyword evidence="3" id="KW-0963">Cytoplasm</keyword>
<dbReference type="Pfam" id="PF01774">
    <property type="entry name" value="UreD"/>
    <property type="match status" value="1"/>
</dbReference>
<evidence type="ECO:0000256" key="1">
    <source>
        <dbReference type="ARBA" id="ARBA00007177"/>
    </source>
</evidence>
<dbReference type="PANTHER" id="PTHR33643:SF1">
    <property type="entry name" value="UREASE ACCESSORY PROTEIN D"/>
    <property type="match status" value="1"/>
</dbReference>
<dbReference type="RefSeq" id="WP_301590343.1">
    <property type="nucleotide sequence ID" value="NZ_JAPFQI010000008.1"/>
</dbReference>
<evidence type="ECO:0000256" key="3">
    <source>
        <dbReference type="HAMAP-Rule" id="MF_01384"/>
    </source>
</evidence>
<comment type="subunit">
    <text evidence="3">UreD, UreF and UreG form a complex that acts as a GTP-hydrolysis-dependent molecular chaperone, activating the urease apoprotein by helping to assemble the nickel containing metallocenter of UreC. The UreE protein probably delivers the nickel.</text>
</comment>
<comment type="caution">
    <text evidence="4">The sequence shown here is derived from an EMBL/GenBank/DDBJ whole genome shotgun (WGS) entry which is preliminary data.</text>
</comment>
<dbReference type="Proteomes" id="UP001526430">
    <property type="component" value="Unassembled WGS sequence"/>
</dbReference>